<keyword evidence="6" id="KW-1185">Reference proteome</keyword>
<dbReference type="RefSeq" id="WP_044626969.1">
    <property type="nucleotide sequence ID" value="NZ_JTDV01000012.1"/>
</dbReference>
<proteinExistence type="inferred from homology"/>
<protein>
    <submittedName>
        <fullName evidence="5">Endonuclease I</fullName>
    </submittedName>
</protein>
<dbReference type="Pfam" id="PF17963">
    <property type="entry name" value="Big_9"/>
    <property type="match status" value="2"/>
</dbReference>
<comment type="similarity">
    <text evidence="1">Belongs to the EndA/NucM nuclease family.</text>
</comment>
<sequence length="451" mass="50129">MKKILYILCLAFLIVNCSSGSDDVISEPDDTDPNQVPVAVNDVATTIEDKTVDIAILLDNDTVVDNARISSFDTTSTQGGTIEDNRDGSYGYTPPLGFVGEDTFTYTLCDRDDTPDCSTATVTITVTDEGNPEATNDAVFALYNSTKNISILLDNDNAIDDATITAVSDASSAGTVVLNTDGTVTYTAQNGFLGEDTFTYTICDDDTPEASCATATVTVTVIEAINFNIPEAIQDYYEGVIFSEDSNLTFDEVVSLTINKHTTLLSYGQRHNFLYDADEDMSNTDNVILMYSGESRYWEEYDSPNNSYRPTSFNTEHIYPQSLLTEDEAPNDMHHMRVCDQSVNSQRSNYPYRDGSGGYLLTNQEWFPGDEWKGDVARMVMYVNVRYGELFSKVGSLELFLKWNIEDPVSDFERQRNNVIYGAQGNRNPFIDNPYLATLIWGGDDAENTWE</sequence>
<reference evidence="5 6" key="1">
    <citation type="journal article" date="2015" name="Antonie Van Leeuwenhoek">
        <title>Tamlana nanhaiensis sp. nov., isolated from surface seawater collected from the South China Sea.</title>
        <authorList>
            <person name="Liu X."/>
            <person name="Lai Q."/>
            <person name="Du Y."/>
            <person name="Li G."/>
            <person name="Sun F."/>
            <person name="Shao Z."/>
        </authorList>
    </citation>
    <scope>NUCLEOTIDE SEQUENCE [LARGE SCALE GENOMIC DNA]</scope>
    <source>
        <strain evidence="5 6">FHC16</strain>
    </source>
</reference>
<accession>A0A0D7VYM8</accession>
<dbReference type="PANTHER" id="PTHR33607">
    <property type="entry name" value="ENDONUCLEASE-1"/>
    <property type="match status" value="1"/>
</dbReference>
<keyword evidence="4" id="KW-0732">Signal</keyword>
<feature type="signal peptide" evidence="4">
    <location>
        <begin position="1"/>
        <end position="20"/>
    </location>
</feature>
<name>A0A0D7VYM8_9FLAO</name>
<comment type="caution">
    <text evidence="5">The sequence shown here is derived from an EMBL/GenBank/DDBJ whole genome shotgun (WGS) entry which is preliminary data.</text>
</comment>
<dbReference type="InterPro" id="IPR044925">
    <property type="entry name" value="His-Me_finger_sf"/>
</dbReference>
<dbReference type="STRING" id="1382798.PK35_12850"/>
<evidence type="ECO:0000256" key="1">
    <source>
        <dbReference type="ARBA" id="ARBA00006429"/>
    </source>
</evidence>
<dbReference type="PANTHER" id="PTHR33607:SF2">
    <property type="entry name" value="ENDONUCLEASE-1"/>
    <property type="match status" value="1"/>
</dbReference>
<dbReference type="SUPFAM" id="SSF54060">
    <property type="entry name" value="His-Me finger endonucleases"/>
    <property type="match status" value="1"/>
</dbReference>
<keyword evidence="5" id="KW-0255">Endonuclease</keyword>
<dbReference type="EMBL" id="JTDV01000012">
    <property type="protein sequence ID" value="KJD31884.1"/>
    <property type="molecule type" value="Genomic_DNA"/>
</dbReference>
<dbReference type="AlphaFoldDB" id="A0A0D7VYM8"/>
<keyword evidence="2" id="KW-0540">Nuclease</keyword>
<dbReference type="PATRIC" id="fig|1382798.3.peg.1130"/>
<dbReference type="Pfam" id="PF04231">
    <property type="entry name" value="Endonuclease_1"/>
    <property type="match status" value="1"/>
</dbReference>
<gene>
    <name evidence="5" type="ORF">PK35_12850</name>
</gene>
<dbReference type="GO" id="GO:0016787">
    <property type="term" value="F:hydrolase activity"/>
    <property type="evidence" value="ECO:0007669"/>
    <property type="project" value="UniProtKB-KW"/>
</dbReference>
<evidence type="ECO:0000256" key="3">
    <source>
        <dbReference type="ARBA" id="ARBA00022801"/>
    </source>
</evidence>
<dbReference type="InterPro" id="IPR007346">
    <property type="entry name" value="Endonuclease-I"/>
</dbReference>
<dbReference type="OrthoDB" id="9805017at2"/>
<evidence type="ECO:0000256" key="4">
    <source>
        <dbReference type="SAM" id="SignalP"/>
    </source>
</evidence>
<evidence type="ECO:0000313" key="6">
    <source>
        <dbReference type="Proteomes" id="UP000032361"/>
    </source>
</evidence>
<dbReference type="Proteomes" id="UP000032361">
    <property type="component" value="Unassembled WGS sequence"/>
</dbReference>
<keyword evidence="3" id="KW-0378">Hydrolase</keyword>
<evidence type="ECO:0000313" key="5">
    <source>
        <dbReference type="EMBL" id="KJD31884.1"/>
    </source>
</evidence>
<feature type="chain" id="PRO_5002325186" evidence="4">
    <location>
        <begin position="21"/>
        <end position="451"/>
    </location>
</feature>
<organism evidence="5 6">
    <name type="scientific">Neotamlana nanhaiensis</name>
    <dbReference type="NCBI Taxonomy" id="1382798"/>
    <lineage>
        <taxon>Bacteria</taxon>
        <taxon>Pseudomonadati</taxon>
        <taxon>Bacteroidota</taxon>
        <taxon>Flavobacteriia</taxon>
        <taxon>Flavobacteriales</taxon>
        <taxon>Flavobacteriaceae</taxon>
        <taxon>Neotamlana</taxon>
    </lineage>
</organism>
<evidence type="ECO:0000256" key="2">
    <source>
        <dbReference type="ARBA" id="ARBA00022722"/>
    </source>
</evidence>
<dbReference type="Gene3D" id="2.60.40.3440">
    <property type="match status" value="2"/>
</dbReference>
<dbReference type="GO" id="GO:0004519">
    <property type="term" value="F:endonuclease activity"/>
    <property type="evidence" value="ECO:0007669"/>
    <property type="project" value="UniProtKB-KW"/>
</dbReference>